<evidence type="ECO:0000313" key="5">
    <source>
        <dbReference type="EMBL" id="UYP45267.1"/>
    </source>
</evidence>
<keyword evidence="3" id="KW-0698">rRNA processing</keyword>
<dbReference type="Pfam" id="PF04135">
    <property type="entry name" value="Nop10p"/>
    <property type="match status" value="1"/>
</dbReference>
<evidence type="ECO:0000313" key="6">
    <source>
        <dbReference type="Proteomes" id="UP001208689"/>
    </source>
</evidence>
<gene>
    <name evidence="5" type="ORF">NEF87_001552</name>
</gene>
<dbReference type="SUPFAM" id="SSF144210">
    <property type="entry name" value="Nop10-like SnoRNP"/>
    <property type="match status" value="1"/>
</dbReference>
<evidence type="ECO:0000256" key="2">
    <source>
        <dbReference type="ARBA" id="ARBA00022517"/>
    </source>
</evidence>
<keyword evidence="2" id="KW-0690">Ribosome biogenesis</keyword>
<protein>
    <recommendedName>
        <fullName evidence="7">Ribosome biogenesis protein Nop10</fullName>
    </recommendedName>
</protein>
<evidence type="ECO:0000256" key="1">
    <source>
        <dbReference type="ARBA" id="ARBA00009462"/>
    </source>
</evidence>
<dbReference type="Gene3D" id="2.20.28.40">
    <property type="entry name" value="H/ACA ribonucleoprotein complex, subunit Nop10"/>
    <property type="match status" value="1"/>
</dbReference>
<dbReference type="InterPro" id="IPR007264">
    <property type="entry name" value="H/ACA_rnp_Nop10"/>
</dbReference>
<keyword evidence="4" id="KW-0687">Ribonucleoprotein</keyword>
<evidence type="ECO:0000256" key="4">
    <source>
        <dbReference type="ARBA" id="ARBA00023274"/>
    </source>
</evidence>
<evidence type="ECO:0008006" key="7">
    <source>
        <dbReference type="Google" id="ProtNLM"/>
    </source>
</evidence>
<proteinExistence type="inferred from homology"/>
<organism evidence="5 6">
    <name type="scientific">Candidatus Lokiarchaeum ossiferum</name>
    <dbReference type="NCBI Taxonomy" id="2951803"/>
    <lineage>
        <taxon>Archaea</taxon>
        <taxon>Promethearchaeati</taxon>
        <taxon>Promethearchaeota</taxon>
        <taxon>Promethearchaeia</taxon>
        <taxon>Promethearchaeales</taxon>
        <taxon>Promethearchaeaceae</taxon>
        <taxon>Candidatus Lokiarchaeum</taxon>
    </lineage>
</organism>
<dbReference type="EMBL" id="CP104013">
    <property type="protein sequence ID" value="UYP45267.1"/>
    <property type="molecule type" value="Genomic_DNA"/>
</dbReference>
<accession>A0ABY6HQV5</accession>
<evidence type="ECO:0000256" key="3">
    <source>
        <dbReference type="ARBA" id="ARBA00022552"/>
    </source>
</evidence>
<dbReference type="InterPro" id="IPR036756">
    <property type="entry name" value="H/ACA_rnp_Nop10_sf"/>
</dbReference>
<sequence>MPTHLKRCTKCMNYTISEANCKNCNSPVENVYPPRFSLQDKYQDYRMEHFRKKMHEKFPDLKKK</sequence>
<reference evidence="5" key="1">
    <citation type="submission" date="2022-09" db="EMBL/GenBank/DDBJ databases">
        <title>Actin cytoskeleton and complex cell architecture in an #Asgard archaeon.</title>
        <authorList>
            <person name="Ponce Toledo R.I."/>
            <person name="Schleper C."/>
            <person name="Rodrigues Oliveira T."/>
            <person name="Wollweber F."/>
            <person name="Xu J."/>
            <person name="Rittmann S."/>
            <person name="Klingl A."/>
            <person name="Pilhofer M."/>
        </authorList>
    </citation>
    <scope>NUCLEOTIDE SEQUENCE</scope>
    <source>
        <strain evidence="5">B-35</strain>
    </source>
</reference>
<keyword evidence="6" id="KW-1185">Reference proteome</keyword>
<dbReference type="Proteomes" id="UP001208689">
    <property type="component" value="Chromosome"/>
</dbReference>
<name>A0ABY6HQV5_9ARCH</name>
<comment type="similarity">
    <text evidence="1">Belongs to the NOP10 family.</text>
</comment>